<dbReference type="SMART" id="SM00753">
    <property type="entry name" value="PAM"/>
    <property type="match status" value="1"/>
</dbReference>
<dbReference type="Proteomes" id="UP000681722">
    <property type="component" value="Unassembled WGS sequence"/>
</dbReference>
<dbReference type="SMART" id="SM00088">
    <property type="entry name" value="PINT"/>
    <property type="match status" value="1"/>
</dbReference>
<dbReference type="PANTHER" id="PTHR10678">
    <property type="entry name" value="26S PROTEASOME NON-ATPASE REGULATORY SUBUNIT 11/COP9 SIGNALOSOME COMPLEX SUBUNIT 2"/>
    <property type="match status" value="1"/>
</dbReference>
<evidence type="ECO:0000256" key="2">
    <source>
        <dbReference type="ARBA" id="ARBA00022942"/>
    </source>
</evidence>
<comment type="caution">
    <text evidence="4">The sequence shown here is derived from an EMBL/GenBank/DDBJ whole genome shotgun (WGS) entry which is preliminary data.</text>
</comment>
<gene>
    <name evidence="4" type="ORF">GPM918_LOCUS7422</name>
    <name evidence="5" type="ORF">SRO942_LOCUS7422</name>
</gene>
<dbReference type="InterPro" id="IPR011990">
    <property type="entry name" value="TPR-like_helical_dom_sf"/>
</dbReference>
<dbReference type="OrthoDB" id="1418352at2759"/>
<organism evidence="4 6">
    <name type="scientific">Didymodactylos carnosus</name>
    <dbReference type="NCBI Taxonomy" id="1234261"/>
    <lineage>
        <taxon>Eukaryota</taxon>
        <taxon>Metazoa</taxon>
        <taxon>Spiralia</taxon>
        <taxon>Gnathifera</taxon>
        <taxon>Rotifera</taxon>
        <taxon>Eurotatoria</taxon>
        <taxon>Bdelloidea</taxon>
        <taxon>Philodinida</taxon>
        <taxon>Philodinidae</taxon>
        <taxon>Didymodactylos</taxon>
    </lineage>
</organism>
<dbReference type="GO" id="GO:0000502">
    <property type="term" value="C:proteasome complex"/>
    <property type="evidence" value="ECO:0007669"/>
    <property type="project" value="UniProtKB-KW"/>
</dbReference>
<dbReference type="PROSITE" id="PS50250">
    <property type="entry name" value="PCI"/>
    <property type="match status" value="1"/>
</dbReference>
<keyword evidence="6" id="KW-1185">Reference proteome</keyword>
<dbReference type="Gene3D" id="1.25.40.570">
    <property type="match status" value="2"/>
</dbReference>
<evidence type="ECO:0000256" key="1">
    <source>
        <dbReference type="ARBA" id="ARBA00007454"/>
    </source>
</evidence>
<name>A0A813XW96_9BILA</name>
<dbReference type="SUPFAM" id="SSF48452">
    <property type="entry name" value="TPR-like"/>
    <property type="match status" value="1"/>
</dbReference>
<evidence type="ECO:0000313" key="5">
    <source>
        <dbReference type="EMBL" id="CAF3664047.1"/>
    </source>
</evidence>
<dbReference type="SUPFAM" id="SSF46785">
    <property type="entry name" value="Winged helix' DNA-binding domain"/>
    <property type="match status" value="1"/>
</dbReference>
<evidence type="ECO:0000313" key="4">
    <source>
        <dbReference type="EMBL" id="CAF0877324.1"/>
    </source>
</evidence>
<dbReference type="InterPro" id="IPR018556">
    <property type="entry name" value="SPIN90/Ldb17_LRD"/>
</dbReference>
<keyword evidence="2" id="KW-0647">Proteasome</keyword>
<dbReference type="Proteomes" id="UP000663829">
    <property type="component" value="Unassembled WGS sequence"/>
</dbReference>
<comment type="similarity">
    <text evidence="1">Belongs to the proteasome subunit S9 family.</text>
</comment>
<dbReference type="InterPro" id="IPR036390">
    <property type="entry name" value="WH_DNA-bd_sf"/>
</dbReference>
<reference evidence="4" key="1">
    <citation type="submission" date="2021-02" db="EMBL/GenBank/DDBJ databases">
        <authorList>
            <person name="Nowell W R."/>
        </authorList>
    </citation>
    <scope>NUCLEOTIDE SEQUENCE</scope>
</reference>
<dbReference type="InterPro" id="IPR000717">
    <property type="entry name" value="PCI_dom"/>
</dbReference>
<dbReference type="AlphaFoldDB" id="A0A813XW96"/>
<dbReference type="InterPro" id="IPR040773">
    <property type="entry name" value="Rpn6_N"/>
</dbReference>
<accession>A0A813XW96</accession>
<dbReference type="Pfam" id="PF01399">
    <property type="entry name" value="PCI"/>
    <property type="match status" value="1"/>
</dbReference>
<dbReference type="Pfam" id="PF18055">
    <property type="entry name" value="RPN6_N"/>
    <property type="match status" value="1"/>
</dbReference>
<proteinExistence type="inferred from homology"/>
<feature type="domain" description="PCI" evidence="3">
    <location>
        <begin position="536"/>
        <end position="725"/>
    </location>
</feature>
<dbReference type="EMBL" id="CAJNOQ010001214">
    <property type="protein sequence ID" value="CAF0877324.1"/>
    <property type="molecule type" value="Genomic_DNA"/>
</dbReference>
<evidence type="ECO:0000259" key="3">
    <source>
        <dbReference type="PROSITE" id="PS50250"/>
    </source>
</evidence>
<protein>
    <recommendedName>
        <fullName evidence="3">PCI domain-containing protein</fullName>
    </recommendedName>
</protein>
<dbReference type="InterPro" id="IPR050871">
    <property type="entry name" value="26S_Proteasome/COP9_Components"/>
</dbReference>
<dbReference type="Pfam" id="PF09431">
    <property type="entry name" value="SPIN90_LRD"/>
    <property type="match status" value="1"/>
</dbReference>
<dbReference type="EMBL" id="CAJOBC010001214">
    <property type="protein sequence ID" value="CAF3664047.1"/>
    <property type="molecule type" value="Genomic_DNA"/>
</dbReference>
<evidence type="ECO:0000313" key="6">
    <source>
        <dbReference type="Proteomes" id="UP000663829"/>
    </source>
</evidence>
<sequence length="755" mass="85509">MSTDEDDNEIKADEIVSDIIELIQTTTKTSYILSSNLSTKLFNYFDRINLADANSLWNNLNSAVERFEHDSNHPDIVCFESLINTLSCCANDCEERNYTLGRDSSTLADSITQLNELLVAHVNLQYDDTAIICAFRLLTHLLMLDELFPVQTFVQLSDPAFLKHICCLIEKSVNSRKSDGNFENDNESLILNSIKFLLALNLKFDYPSENPLMLMMQTNDQSIFRELLERLILLLNRNVDLLPNSISKQNSIIKFFTDVFSATTISDHLLYESDRRLIVEIISRELNDRSCADDLTTDEVQNIKRATTDETPKLSEQVELEEAEAALATKDYTVAKEILQKLVKIEAVSEDEDAIRIKETAILTLGKLFKQTKDAKALAELIKTTRPFLGLVSKAKAAKLVRTLVDLFLDMEAGTGQEVTLCQENIEWAKSENRTFLRQELESRLVALYFETKRYNEALQLGSQLLKELKKLDDKQLLVEVQLLESKTYFALSNTPKARAALTSARTTANGIYTPPKLQASLDLQSGVLHAAEDKDFKTAFSYFYEAFEGYDQIDSNKAVTALKYMLLSKVMMNLSDDVNALMSVKLALKYAGRDVESIKAVAQASKKRSLADFQQALKDYHVELVDDPMVRSHLDTLYDNLLEQNLCRLIEPYSNVQIGHIAHLINLPQDVVEKKLSQMILDKKFSGMSQCLIKYNHVTICSLFLLIGILDQGSEVLIIFDEPPSDTQYQDALVIVQNMSKVVDTLFQKTKKLS</sequence>